<evidence type="ECO:0000256" key="7">
    <source>
        <dbReference type="ARBA" id="ARBA00023204"/>
    </source>
</evidence>
<dbReference type="Gene3D" id="1.10.1420.10">
    <property type="match status" value="2"/>
</dbReference>
<dbReference type="Proteomes" id="UP000005451">
    <property type="component" value="Unassembled WGS sequence"/>
</dbReference>
<reference evidence="12 13" key="1">
    <citation type="submission" date="2008-09" db="EMBL/GenBank/DDBJ databases">
        <authorList>
            <person name="Fulton L."/>
            <person name="Clifton S."/>
            <person name="Fulton B."/>
            <person name="Xu J."/>
            <person name="Minx P."/>
            <person name="Pepin K.H."/>
            <person name="Johnson M."/>
            <person name="Thiruvilangam P."/>
            <person name="Bhonagiri V."/>
            <person name="Nash W.E."/>
            <person name="Mardis E.R."/>
            <person name="Wilson R.K."/>
        </authorList>
    </citation>
    <scope>NUCLEOTIDE SEQUENCE [LARGE SCALE GENOMIC DNA]</scope>
    <source>
        <strain evidence="12 13">DSM 7454</strain>
    </source>
</reference>
<feature type="binding site" evidence="9">
    <location>
        <begin position="627"/>
        <end position="634"/>
    </location>
    <ligand>
        <name>ATP</name>
        <dbReference type="ChEBI" id="CHEBI:30616"/>
    </ligand>
</feature>
<dbReference type="InterPro" id="IPR007860">
    <property type="entry name" value="DNA_mmatch_repair_MutS_con_dom"/>
</dbReference>
<dbReference type="SUPFAM" id="SSF48334">
    <property type="entry name" value="DNA repair protein MutS, domain III"/>
    <property type="match status" value="1"/>
</dbReference>
<dbReference type="InterPro" id="IPR016151">
    <property type="entry name" value="DNA_mismatch_repair_MutS_N"/>
</dbReference>
<reference evidence="12 13" key="2">
    <citation type="submission" date="2008-10" db="EMBL/GenBank/DDBJ databases">
        <title>Draft genome sequence of Anaerococcus hydrogenalis (DSM 7454).</title>
        <authorList>
            <person name="Sudarsanam P."/>
            <person name="Ley R."/>
            <person name="Guruge J."/>
            <person name="Turnbaugh P.J."/>
            <person name="Mahowald M."/>
            <person name="Liep D."/>
            <person name="Gordon J."/>
        </authorList>
    </citation>
    <scope>NUCLEOTIDE SEQUENCE [LARGE SCALE GENOMIC DNA]</scope>
    <source>
        <strain evidence="12 13">DSM 7454</strain>
    </source>
</reference>
<dbReference type="InterPro" id="IPR036187">
    <property type="entry name" value="DNA_mismatch_repair_MutS_sf"/>
</dbReference>
<dbReference type="PIRSF" id="PIRSF037677">
    <property type="entry name" value="DNA_mis_repair_Msh6"/>
    <property type="match status" value="1"/>
</dbReference>
<dbReference type="GO" id="GO:0005524">
    <property type="term" value="F:ATP binding"/>
    <property type="evidence" value="ECO:0007669"/>
    <property type="project" value="UniProtKB-UniRule"/>
</dbReference>
<dbReference type="FunFam" id="1.10.1420.10:FF:000001">
    <property type="entry name" value="DNA mismatch repair protein MutS"/>
    <property type="match status" value="1"/>
</dbReference>
<comment type="function">
    <text evidence="8 9">This protein is involved in the repair of mismatches in DNA. It is possible that it carries out the mismatch recognition step. This protein has a weak ATPase activity.</text>
</comment>
<accession>B6W818</accession>
<dbReference type="SUPFAM" id="SSF53150">
    <property type="entry name" value="DNA repair protein MutS, domain II"/>
    <property type="match status" value="1"/>
</dbReference>
<evidence type="ECO:0000313" key="12">
    <source>
        <dbReference type="EMBL" id="EEB36417.1"/>
    </source>
</evidence>
<keyword evidence="4 9" id="KW-0227">DNA damage</keyword>
<dbReference type="FunFam" id="3.40.50.300:FF:000870">
    <property type="entry name" value="MutS protein homolog 4"/>
    <property type="match status" value="1"/>
</dbReference>
<dbReference type="GO" id="GO:0006298">
    <property type="term" value="P:mismatch repair"/>
    <property type="evidence" value="ECO:0007669"/>
    <property type="project" value="UniProtKB-UniRule"/>
</dbReference>
<sequence>MDQEFKYEKLTPMLRHYVDVKNDFKDSLLLYRVGDFYEAFFTDAITISKTLQLALTGKECGHDKRAPMCGVPHHVIDTYINKLVKNGYKVALCDQVEDPKKAKGLVKRAITRVISPGTVVDLESLDKKDNNFLLSIFESKFGIGACFADISTGKLMTFEIKSDKDSSANKLINEIEKISPSEIIINSNFTNKKVLDYLDLNKETLINKIDETDNYKSLSKNVFNHLGGRNFEKVKNLRISLIAISNLLDYIYRYHKNNLAHLNEIEILEISSYMQLDANTRRNLELHTNIDKKGKENSLFKLIDKADTVMGSRLLNEWLERPLIDKEKIEKRLDLVEYFYLNTDISHKITFYLDDIYDLERIIGKISYQRANARDFISLKTSLRNIPEFKKYLSKLDNKDIVSFSKNIPDVSNIYEILDKSIINDPPIVITEGGIIKEGFNDDLDKLKESSISAEKDLINYEKDEKEKTGISKLKINYNKNNGYSIEVTKANTHLVPDYYIRKQTLKNQERYTTEKLEELSNLILGSSDKINELEYKIFGEIREFILDNTKKLQYLSKLISIIDSLNSLAKLAIENNYKKPIITNDNTIKIKDGRHPVIEKNLKENEFIANDTDIGEDNNLIQIITGPNMAGKSTYMRQMAIIIILAQMGSFVPCQSASISVCDKVFTRIGASDNISKGESTFMLEMNEVSNILKNSTENSFIILDEVGRGTSSDDGLSIAMSLVDYLSKKKRAKTVFATHFHELTILENKLDNVVNLKIDILEEDNNLVFLRKISKGKTDRSYGIEVAKLSGLPDELIENAKIFMDKLDEDDRVFKNSTNIVNNTIDDIYKIKVDKLKENIDSININELTPLEAINVLSKLIENIKEI</sequence>
<keyword evidence="5 9" id="KW-0067">ATP-binding</keyword>
<dbReference type="Gene3D" id="3.30.420.110">
    <property type="entry name" value="MutS, connector domain"/>
    <property type="match status" value="1"/>
</dbReference>
<dbReference type="HAMAP" id="MF_00096">
    <property type="entry name" value="MutS"/>
    <property type="match status" value="1"/>
</dbReference>
<dbReference type="InterPro" id="IPR036678">
    <property type="entry name" value="MutS_con_dom_sf"/>
</dbReference>
<evidence type="ECO:0000256" key="3">
    <source>
        <dbReference type="ARBA" id="ARBA00022741"/>
    </source>
</evidence>
<keyword evidence="6 9" id="KW-0238">DNA-binding</keyword>
<gene>
    <name evidence="9 12" type="primary">mutS</name>
    <name evidence="12" type="ORF">ANHYDRO_00717</name>
</gene>
<dbReference type="Pfam" id="PF05188">
    <property type="entry name" value="MutS_II"/>
    <property type="match status" value="1"/>
</dbReference>
<evidence type="ECO:0000256" key="8">
    <source>
        <dbReference type="ARBA" id="ARBA00024647"/>
    </source>
</evidence>
<proteinExistence type="inferred from homology"/>
<dbReference type="Gene3D" id="3.40.1170.10">
    <property type="entry name" value="DNA repair protein MutS, domain I"/>
    <property type="match status" value="1"/>
</dbReference>
<dbReference type="Pfam" id="PF05192">
    <property type="entry name" value="MutS_III"/>
    <property type="match status" value="1"/>
</dbReference>
<evidence type="ECO:0000256" key="5">
    <source>
        <dbReference type="ARBA" id="ARBA00022840"/>
    </source>
</evidence>
<dbReference type="EMBL" id="ABXA01000019">
    <property type="protein sequence ID" value="EEB36417.1"/>
    <property type="molecule type" value="Genomic_DNA"/>
</dbReference>
<evidence type="ECO:0000256" key="9">
    <source>
        <dbReference type="HAMAP-Rule" id="MF_00096"/>
    </source>
</evidence>
<dbReference type="PANTHER" id="PTHR11361:SF34">
    <property type="entry name" value="DNA MISMATCH REPAIR PROTEIN MSH1, MITOCHONDRIAL"/>
    <property type="match status" value="1"/>
</dbReference>
<dbReference type="NCBIfam" id="NF003810">
    <property type="entry name" value="PRK05399.1"/>
    <property type="match status" value="1"/>
</dbReference>
<dbReference type="PROSITE" id="PS00486">
    <property type="entry name" value="DNA_MISMATCH_REPAIR_2"/>
    <property type="match status" value="1"/>
</dbReference>
<protein>
    <recommendedName>
        <fullName evidence="2 9">DNA mismatch repair protein MutS</fullName>
    </recommendedName>
</protein>
<comment type="caution">
    <text evidence="12">The sequence shown here is derived from an EMBL/GenBank/DDBJ whole genome shotgun (WGS) entry which is preliminary data.</text>
</comment>
<dbReference type="GO" id="GO:0003684">
    <property type="term" value="F:damaged DNA binding"/>
    <property type="evidence" value="ECO:0007669"/>
    <property type="project" value="UniProtKB-UniRule"/>
</dbReference>
<comment type="similarity">
    <text evidence="1 9 10">Belongs to the DNA mismatch repair MutS family.</text>
</comment>
<evidence type="ECO:0000256" key="6">
    <source>
        <dbReference type="ARBA" id="ARBA00023125"/>
    </source>
</evidence>
<dbReference type="eggNOG" id="COG0249">
    <property type="taxonomic scope" value="Bacteria"/>
</dbReference>
<dbReference type="SUPFAM" id="SSF52540">
    <property type="entry name" value="P-loop containing nucleoside triphosphate hydrolases"/>
    <property type="match status" value="1"/>
</dbReference>
<dbReference type="FunFam" id="3.40.1170.10:FF:000001">
    <property type="entry name" value="DNA mismatch repair protein MutS"/>
    <property type="match status" value="1"/>
</dbReference>
<dbReference type="RefSeq" id="WP_004813364.1">
    <property type="nucleotide sequence ID" value="NZ_ABXA01000019.1"/>
</dbReference>
<dbReference type="InterPro" id="IPR007695">
    <property type="entry name" value="DNA_mismatch_repair_MutS-lik_N"/>
</dbReference>
<dbReference type="SMART" id="SM00533">
    <property type="entry name" value="MUTSd"/>
    <property type="match status" value="1"/>
</dbReference>
<dbReference type="NCBIfam" id="TIGR01070">
    <property type="entry name" value="mutS1"/>
    <property type="match status" value="1"/>
</dbReference>
<dbReference type="Gene3D" id="3.40.50.300">
    <property type="entry name" value="P-loop containing nucleotide triphosphate hydrolases"/>
    <property type="match status" value="1"/>
</dbReference>
<dbReference type="SMART" id="SM00534">
    <property type="entry name" value="MUTSac"/>
    <property type="match status" value="1"/>
</dbReference>
<dbReference type="Pfam" id="PF05190">
    <property type="entry name" value="MutS_IV"/>
    <property type="match status" value="1"/>
</dbReference>
<evidence type="ECO:0000256" key="10">
    <source>
        <dbReference type="RuleBase" id="RU003756"/>
    </source>
</evidence>
<dbReference type="AlphaFoldDB" id="B6W818"/>
<name>B6W818_9FIRM</name>
<keyword evidence="3 9" id="KW-0547">Nucleotide-binding</keyword>
<organism evidence="12 13">
    <name type="scientific">Anaerococcus hydrogenalis DSM 7454</name>
    <dbReference type="NCBI Taxonomy" id="561177"/>
    <lineage>
        <taxon>Bacteria</taxon>
        <taxon>Bacillati</taxon>
        <taxon>Bacillota</taxon>
        <taxon>Tissierellia</taxon>
        <taxon>Tissierellales</taxon>
        <taxon>Peptoniphilaceae</taxon>
        <taxon>Anaerococcus</taxon>
    </lineage>
</organism>
<dbReference type="Pfam" id="PF00488">
    <property type="entry name" value="MutS_V"/>
    <property type="match status" value="1"/>
</dbReference>
<dbReference type="InterPro" id="IPR017261">
    <property type="entry name" value="DNA_mismatch_repair_MutS/MSH"/>
</dbReference>
<evidence type="ECO:0000256" key="1">
    <source>
        <dbReference type="ARBA" id="ARBA00006271"/>
    </source>
</evidence>
<evidence type="ECO:0000256" key="4">
    <source>
        <dbReference type="ARBA" id="ARBA00022763"/>
    </source>
</evidence>
<dbReference type="InterPro" id="IPR027417">
    <property type="entry name" value="P-loop_NTPase"/>
</dbReference>
<feature type="domain" description="DNA mismatch repair proteins mutS family" evidence="11">
    <location>
        <begin position="701"/>
        <end position="717"/>
    </location>
</feature>
<dbReference type="GO" id="GO:0005829">
    <property type="term" value="C:cytosol"/>
    <property type="evidence" value="ECO:0007669"/>
    <property type="project" value="TreeGrafter"/>
</dbReference>
<dbReference type="InterPro" id="IPR007861">
    <property type="entry name" value="DNA_mismatch_repair_MutS_clamp"/>
</dbReference>
<dbReference type="GO" id="GO:0030983">
    <property type="term" value="F:mismatched DNA binding"/>
    <property type="evidence" value="ECO:0007669"/>
    <property type="project" value="InterPro"/>
</dbReference>
<evidence type="ECO:0000313" key="13">
    <source>
        <dbReference type="Proteomes" id="UP000005451"/>
    </source>
</evidence>
<dbReference type="STRING" id="561177.ANHYDRO_00717"/>
<evidence type="ECO:0000259" key="11">
    <source>
        <dbReference type="PROSITE" id="PS00486"/>
    </source>
</evidence>
<dbReference type="InterPro" id="IPR005748">
    <property type="entry name" value="DNA_mismatch_repair_MutS"/>
</dbReference>
<dbReference type="InterPro" id="IPR007696">
    <property type="entry name" value="DNA_mismatch_repair_MutS_core"/>
</dbReference>
<dbReference type="PANTHER" id="PTHR11361">
    <property type="entry name" value="DNA MISMATCH REPAIR PROTEIN MUTS FAMILY MEMBER"/>
    <property type="match status" value="1"/>
</dbReference>
<dbReference type="Pfam" id="PF01624">
    <property type="entry name" value="MutS_I"/>
    <property type="match status" value="1"/>
</dbReference>
<dbReference type="GO" id="GO:0140664">
    <property type="term" value="F:ATP-dependent DNA damage sensor activity"/>
    <property type="evidence" value="ECO:0007669"/>
    <property type="project" value="InterPro"/>
</dbReference>
<evidence type="ECO:0000256" key="2">
    <source>
        <dbReference type="ARBA" id="ARBA00021982"/>
    </source>
</evidence>
<dbReference type="InterPro" id="IPR000432">
    <property type="entry name" value="DNA_mismatch_repair_MutS_C"/>
</dbReference>
<keyword evidence="7 9" id="KW-0234">DNA repair</keyword>
<dbReference type="InterPro" id="IPR045076">
    <property type="entry name" value="MutS"/>
</dbReference>
<dbReference type="SUPFAM" id="SSF55271">
    <property type="entry name" value="DNA repair protein MutS, domain I"/>
    <property type="match status" value="1"/>
</dbReference>